<dbReference type="SUPFAM" id="SSF56672">
    <property type="entry name" value="DNA/RNA polymerases"/>
    <property type="match status" value="1"/>
</dbReference>
<feature type="compositionally biased region" description="Polar residues" evidence="1">
    <location>
        <begin position="369"/>
        <end position="392"/>
    </location>
</feature>
<sequence>MMEAMALMEMASGHFPIPAGPEQTVPELSFDGGGARVFRSFVNRYCVLGRKGLNRQRGGAEGRQGGLPRPARPGPARGPMCGALGSPPTLRCSGASGKNKIFGVDFIQFREYCPNSLSEPKTAENRNWHRGILLIGTLETYQHPANECWWRYADRDDDDEDNTRQEKGAYGVDTNWYMDTGATDHITGQLNKLHTREDYHGRDQVHNASGTDATNNSAGSGENLEQNGAQTRQNEQRQNCTETEAAEHSAGSESASDLEPDVTGGSTSTSDQTSASTSPSAPGPGAPGVSSRATSSREPDVAHSGGTRSRIPEDERMHTLAPSGDSPCGADSQHPNDDSESSSDHENNDESSDDPGDSSSADEPPAASRVSQPSRPVTRSQRGIRQPKTYTDGTVRYGMFSSKGEPKNLAEALEDSKWKCAMDEEYAALMENKTWHLVPSSPHKNLIDCKWVYKIKKRADGTVERYKARLVANGFKQRYGIDYEDTFSPVVKAATVRLVLVVSVSQGWSLRQLDVKNVFLHGVLEEEVYMKQPPGFEDPRFPHHICKLDKSLYGLKQAPRAWYARLSSKLQDLGFVPSKADTSLFLFKRPDITIFVLIYVDDIIVASSSDGAIPALLKKLSGDFALKDLGDLHFFLIIEVRKHQHGLVLTQEKYASDLLKKVGMTHSTSCPTPLSTTEKLSLYDGTPLGPEDSSNYRSVVGALQYLTLTRPDLSFSVNKVCQYLHAPTTTHWTAVKRILRYIKGTLKIGPTFQRSSSTRISAFSDADWVSCLDDRRSTGGLAVFFGPNLISWSARKQATVSRSSTEAEYKALANATAELIWVEALARELGVSLGQRPCLWCDNLGATYLSANPIFHARTKHIEIDYHFARERVAGKLLDAKFISTKDQVADGFTKALAVKDLDEFKRNLNLSRGLD</sequence>
<evidence type="ECO:0000259" key="2">
    <source>
        <dbReference type="Pfam" id="PF07727"/>
    </source>
</evidence>
<feature type="compositionally biased region" description="Low complexity" evidence="1">
    <location>
        <begin position="66"/>
        <end position="76"/>
    </location>
</feature>
<comment type="caution">
    <text evidence="3">The sequence shown here is derived from an EMBL/GenBank/DDBJ whole genome shotgun (WGS) entry which is preliminary data.</text>
</comment>
<feature type="compositionally biased region" description="Basic and acidic residues" evidence="1">
    <location>
        <begin position="334"/>
        <end position="348"/>
    </location>
</feature>
<evidence type="ECO:0000313" key="3">
    <source>
        <dbReference type="EMBL" id="KAK1679407.1"/>
    </source>
</evidence>
<organism evidence="3 4">
    <name type="scientific">Lolium multiflorum</name>
    <name type="common">Italian ryegrass</name>
    <name type="synonym">Lolium perenne subsp. multiflorum</name>
    <dbReference type="NCBI Taxonomy" id="4521"/>
    <lineage>
        <taxon>Eukaryota</taxon>
        <taxon>Viridiplantae</taxon>
        <taxon>Streptophyta</taxon>
        <taxon>Embryophyta</taxon>
        <taxon>Tracheophyta</taxon>
        <taxon>Spermatophyta</taxon>
        <taxon>Magnoliopsida</taxon>
        <taxon>Liliopsida</taxon>
        <taxon>Poales</taxon>
        <taxon>Poaceae</taxon>
        <taxon>BOP clade</taxon>
        <taxon>Pooideae</taxon>
        <taxon>Poodae</taxon>
        <taxon>Poeae</taxon>
        <taxon>Poeae Chloroplast Group 2 (Poeae type)</taxon>
        <taxon>Loliodinae</taxon>
        <taxon>Loliinae</taxon>
        <taxon>Lolium</taxon>
    </lineage>
</organism>
<feature type="compositionally biased region" description="Low complexity" evidence="1">
    <location>
        <begin position="248"/>
        <end position="280"/>
    </location>
</feature>
<dbReference type="Pfam" id="PF07727">
    <property type="entry name" value="RVT_2"/>
    <property type="match status" value="1"/>
</dbReference>
<dbReference type="PANTHER" id="PTHR11439:SF450">
    <property type="entry name" value="REVERSE TRANSCRIPTASE TY1_COPIA-TYPE DOMAIN-CONTAINING PROTEIN"/>
    <property type="match status" value="1"/>
</dbReference>
<feature type="compositionally biased region" description="Low complexity" evidence="1">
    <location>
        <begin position="357"/>
        <end position="368"/>
    </location>
</feature>
<evidence type="ECO:0000256" key="1">
    <source>
        <dbReference type="SAM" id="MobiDB-lite"/>
    </source>
</evidence>
<accession>A0AAD8TCM0</accession>
<dbReference type="CDD" id="cd09272">
    <property type="entry name" value="RNase_HI_RT_Ty1"/>
    <property type="match status" value="1"/>
</dbReference>
<dbReference type="InterPro" id="IPR043502">
    <property type="entry name" value="DNA/RNA_pol_sf"/>
</dbReference>
<feature type="compositionally biased region" description="Polar residues" evidence="1">
    <location>
        <begin position="206"/>
        <end position="241"/>
    </location>
</feature>
<gene>
    <name evidence="3" type="ORF">QYE76_040255</name>
</gene>
<dbReference type="AlphaFoldDB" id="A0AAD8TCM0"/>
<dbReference type="Proteomes" id="UP001231189">
    <property type="component" value="Unassembled WGS sequence"/>
</dbReference>
<feature type="region of interest" description="Disordered" evidence="1">
    <location>
        <begin position="203"/>
        <end position="402"/>
    </location>
</feature>
<feature type="region of interest" description="Disordered" evidence="1">
    <location>
        <begin position="55"/>
        <end position="76"/>
    </location>
</feature>
<protein>
    <recommendedName>
        <fullName evidence="2">Reverse transcriptase Ty1/copia-type domain-containing protein</fullName>
    </recommendedName>
</protein>
<dbReference type="InterPro" id="IPR013103">
    <property type="entry name" value="RVT_2"/>
</dbReference>
<evidence type="ECO:0000313" key="4">
    <source>
        <dbReference type="Proteomes" id="UP001231189"/>
    </source>
</evidence>
<feature type="domain" description="Reverse transcriptase Ty1/copia-type" evidence="2">
    <location>
        <begin position="432"/>
        <end position="674"/>
    </location>
</feature>
<reference evidence="3" key="1">
    <citation type="submission" date="2023-07" db="EMBL/GenBank/DDBJ databases">
        <title>A chromosome-level genome assembly of Lolium multiflorum.</title>
        <authorList>
            <person name="Chen Y."/>
            <person name="Copetti D."/>
            <person name="Kolliker R."/>
            <person name="Studer B."/>
        </authorList>
    </citation>
    <scope>NUCLEOTIDE SEQUENCE</scope>
    <source>
        <strain evidence="3">02402/16</strain>
        <tissue evidence="3">Leaf</tissue>
    </source>
</reference>
<dbReference type="PANTHER" id="PTHR11439">
    <property type="entry name" value="GAG-POL-RELATED RETROTRANSPOSON"/>
    <property type="match status" value="1"/>
</dbReference>
<name>A0AAD8TCM0_LOLMU</name>
<keyword evidence="4" id="KW-1185">Reference proteome</keyword>
<proteinExistence type="predicted"/>
<dbReference type="EMBL" id="JAUUTY010000002">
    <property type="protein sequence ID" value="KAK1679407.1"/>
    <property type="molecule type" value="Genomic_DNA"/>
</dbReference>